<gene>
    <name evidence="5" type="ordered locus">PTO0039</name>
</gene>
<dbReference type="UniPathway" id="UPA00148"/>
<dbReference type="EC" id="1.3.1.54" evidence="5"/>
<dbReference type="InParanoid" id="Q6L327"/>
<evidence type="ECO:0000313" key="5">
    <source>
        <dbReference type="EMBL" id="AAT42624.1"/>
    </source>
</evidence>
<dbReference type="PaxDb" id="263820-PTO0039"/>
<dbReference type="PANTHER" id="PTHR36925:SF1">
    <property type="entry name" value="COBALT-PRECORRIN-6A REDUCTASE"/>
    <property type="match status" value="1"/>
</dbReference>
<name>Q6L327_PICTO</name>
<evidence type="ECO:0000256" key="2">
    <source>
        <dbReference type="ARBA" id="ARBA00022573"/>
    </source>
</evidence>
<dbReference type="Pfam" id="PF02571">
    <property type="entry name" value="CbiJ"/>
    <property type="match status" value="1"/>
</dbReference>
<reference evidence="5 6" key="1">
    <citation type="journal article" date="2004" name="Proc. Natl. Acad. Sci. U.S.A.">
        <title>Genome sequence of Picrophilus torridus and its implications for life around pH 0.</title>
        <authorList>
            <person name="Futterer O."/>
            <person name="Angelov A."/>
            <person name="Liesegang H."/>
            <person name="Gottschalk G."/>
            <person name="Schleper C."/>
            <person name="Schepers B."/>
            <person name="Dock C."/>
            <person name="Antranikian G."/>
            <person name="Liebl W."/>
        </authorList>
    </citation>
    <scope>NUCLEOTIDE SEQUENCE [LARGE SCALE GENOMIC DNA]</scope>
    <source>
        <strain evidence="6">ATCC 700027 / DSM 9790 / JCM 10055 / NBRC 100828</strain>
    </source>
</reference>
<dbReference type="PROSITE" id="PS51014">
    <property type="entry name" value="COBK_CBIJ"/>
    <property type="match status" value="1"/>
</dbReference>
<protein>
    <submittedName>
        <fullName evidence="5">Precorrin-6X reductase</fullName>
        <ecNumber evidence="5">1.3.1.54</ecNumber>
    </submittedName>
</protein>
<evidence type="ECO:0000256" key="3">
    <source>
        <dbReference type="ARBA" id="ARBA00023002"/>
    </source>
</evidence>
<dbReference type="GO" id="GO:0016994">
    <property type="term" value="F:precorrin-6A reductase activity"/>
    <property type="evidence" value="ECO:0007669"/>
    <property type="project" value="UniProtKB-EC"/>
</dbReference>
<dbReference type="STRING" id="263820.PTO0039"/>
<dbReference type="GeneID" id="2845029"/>
<keyword evidence="3 5" id="KW-0560">Oxidoreductase</keyword>
<dbReference type="KEGG" id="pto:PTO0039"/>
<dbReference type="Proteomes" id="UP000000438">
    <property type="component" value="Chromosome"/>
</dbReference>
<dbReference type="PANTHER" id="PTHR36925">
    <property type="entry name" value="COBALT-PRECORRIN-6A REDUCTASE"/>
    <property type="match status" value="1"/>
</dbReference>
<accession>Q6L327</accession>
<evidence type="ECO:0000256" key="4">
    <source>
        <dbReference type="SAM" id="Phobius"/>
    </source>
</evidence>
<keyword evidence="2" id="KW-0169">Cobalamin biosynthesis</keyword>
<organism evidence="5 6">
    <name type="scientific">Picrophilus torridus (strain ATCC 700027 / DSM 9790 / JCM 10055 / NBRC 100828 / KAW 2/3)</name>
    <dbReference type="NCBI Taxonomy" id="1122961"/>
    <lineage>
        <taxon>Archaea</taxon>
        <taxon>Methanobacteriati</taxon>
        <taxon>Thermoplasmatota</taxon>
        <taxon>Thermoplasmata</taxon>
        <taxon>Thermoplasmatales</taxon>
        <taxon>Picrophilaceae</taxon>
        <taxon>Picrophilus</taxon>
    </lineage>
</organism>
<dbReference type="EMBL" id="AE017261">
    <property type="protein sequence ID" value="AAT42624.1"/>
    <property type="molecule type" value="Genomic_DNA"/>
</dbReference>
<sequence>MIDFILKNKINAVIDATHPFAKSIHKTAYDVCMALNILHIRFERKDFKKMQKILFTPILIKLMISFMIAKTLNFYKINDGKNYYFRIVPNPESIKILLDYGVPKSNIIAMEGKFNYMVNYSLMQFFNIDTMITKDSGNLSKPKIDDATDLGIKTIIIKRPDYKYKNMAYTYNDVIKILNRGGICPES</sequence>
<dbReference type="HOGENOM" id="CLU_068627_1_0_2"/>
<keyword evidence="4" id="KW-0812">Transmembrane</keyword>
<dbReference type="GO" id="GO:0009236">
    <property type="term" value="P:cobalamin biosynthetic process"/>
    <property type="evidence" value="ECO:0007669"/>
    <property type="project" value="UniProtKB-UniPathway"/>
</dbReference>
<proteinExistence type="predicted"/>
<evidence type="ECO:0000313" key="6">
    <source>
        <dbReference type="Proteomes" id="UP000000438"/>
    </source>
</evidence>
<dbReference type="AlphaFoldDB" id="Q6L327"/>
<feature type="transmembrane region" description="Helical" evidence="4">
    <location>
        <begin position="53"/>
        <end position="75"/>
    </location>
</feature>
<keyword evidence="4" id="KW-0472">Membrane</keyword>
<dbReference type="InterPro" id="IPR003723">
    <property type="entry name" value="Precorrin-6x_reduct"/>
</dbReference>
<dbReference type="RefSeq" id="WP_011176840.1">
    <property type="nucleotide sequence ID" value="NC_005877.1"/>
</dbReference>
<comment type="pathway">
    <text evidence="1">Cofactor biosynthesis; adenosylcobalamin biosynthesis.</text>
</comment>
<dbReference type="OrthoDB" id="6027at2157"/>
<evidence type="ECO:0000256" key="1">
    <source>
        <dbReference type="ARBA" id="ARBA00004953"/>
    </source>
</evidence>
<keyword evidence="4" id="KW-1133">Transmembrane helix</keyword>
<dbReference type="eggNOG" id="arCOG04852">
    <property type="taxonomic scope" value="Archaea"/>
</dbReference>